<name>A0AAV7UUH4_PLEWA</name>
<evidence type="ECO:0000313" key="3">
    <source>
        <dbReference type="Proteomes" id="UP001066276"/>
    </source>
</evidence>
<organism evidence="2 3">
    <name type="scientific">Pleurodeles waltl</name>
    <name type="common">Iberian ribbed newt</name>
    <dbReference type="NCBI Taxonomy" id="8319"/>
    <lineage>
        <taxon>Eukaryota</taxon>
        <taxon>Metazoa</taxon>
        <taxon>Chordata</taxon>
        <taxon>Craniata</taxon>
        <taxon>Vertebrata</taxon>
        <taxon>Euteleostomi</taxon>
        <taxon>Amphibia</taxon>
        <taxon>Batrachia</taxon>
        <taxon>Caudata</taxon>
        <taxon>Salamandroidea</taxon>
        <taxon>Salamandridae</taxon>
        <taxon>Pleurodelinae</taxon>
        <taxon>Pleurodeles</taxon>
    </lineage>
</organism>
<evidence type="ECO:0000259" key="1">
    <source>
        <dbReference type="Pfam" id="PF00078"/>
    </source>
</evidence>
<accession>A0AAV7UUH4</accession>
<sequence>MKPFAQGVRDSPEITRAIFGSEEYTVALYADDMMVALDNPIRALPAFLSEVEAFGKVSGFWINLSKSQALSLALLKETVDSLAQLYPLHWQAHSISYFGIKIASTVTESSKSTLMLEEGYQADESASQHFCCKRKSHGHDFTEI</sequence>
<dbReference type="Pfam" id="PF00078">
    <property type="entry name" value="RVT_1"/>
    <property type="match status" value="1"/>
</dbReference>
<dbReference type="EMBL" id="JANPWB010000004">
    <property type="protein sequence ID" value="KAJ1192755.1"/>
    <property type="molecule type" value="Genomic_DNA"/>
</dbReference>
<gene>
    <name evidence="2" type="ORF">NDU88_002061</name>
</gene>
<evidence type="ECO:0000313" key="2">
    <source>
        <dbReference type="EMBL" id="KAJ1192755.1"/>
    </source>
</evidence>
<dbReference type="AlphaFoldDB" id="A0AAV7UUH4"/>
<keyword evidence="3" id="KW-1185">Reference proteome</keyword>
<dbReference type="InterPro" id="IPR000477">
    <property type="entry name" value="RT_dom"/>
</dbReference>
<protein>
    <recommendedName>
        <fullName evidence="1">Reverse transcriptase domain-containing protein</fullName>
    </recommendedName>
</protein>
<comment type="caution">
    <text evidence="2">The sequence shown here is derived from an EMBL/GenBank/DDBJ whole genome shotgun (WGS) entry which is preliminary data.</text>
</comment>
<dbReference type="Proteomes" id="UP001066276">
    <property type="component" value="Chromosome 2_2"/>
</dbReference>
<proteinExistence type="predicted"/>
<feature type="domain" description="Reverse transcriptase" evidence="1">
    <location>
        <begin position="18"/>
        <end position="102"/>
    </location>
</feature>
<reference evidence="2" key="1">
    <citation type="journal article" date="2022" name="bioRxiv">
        <title>Sequencing and chromosome-scale assembly of the giantPleurodeles waltlgenome.</title>
        <authorList>
            <person name="Brown T."/>
            <person name="Elewa A."/>
            <person name="Iarovenko S."/>
            <person name="Subramanian E."/>
            <person name="Araus A.J."/>
            <person name="Petzold A."/>
            <person name="Susuki M."/>
            <person name="Suzuki K.-i.T."/>
            <person name="Hayashi T."/>
            <person name="Toyoda A."/>
            <person name="Oliveira C."/>
            <person name="Osipova E."/>
            <person name="Leigh N.D."/>
            <person name="Simon A."/>
            <person name="Yun M.H."/>
        </authorList>
    </citation>
    <scope>NUCLEOTIDE SEQUENCE</scope>
    <source>
        <strain evidence="2">20211129_DDA</strain>
        <tissue evidence="2">Liver</tissue>
    </source>
</reference>